<feature type="coiled-coil region" evidence="1">
    <location>
        <begin position="64"/>
        <end position="91"/>
    </location>
</feature>
<comment type="caution">
    <text evidence="2">The sequence shown here is derived from an EMBL/GenBank/DDBJ whole genome shotgun (WGS) entry which is preliminary data.</text>
</comment>
<dbReference type="Gene3D" id="2.40.70.10">
    <property type="entry name" value="Acid Proteases"/>
    <property type="match status" value="1"/>
</dbReference>
<evidence type="ECO:0000313" key="2">
    <source>
        <dbReference type="EMBL" id="GJS78228.1"/>
    </source>
</evidence>
<reference evidence="2" key="2">
    <citation type="submission" date="2022-01" db="EMBL/GenBank/DDBJ databases">
        <authorList>
            <person name="Yamashiro T."/>
            <person name="Shiraishi A."/>
            <person name="Satake H."/>
            <person name="Nakayama K."/>
        </authorList>
    </citation>
    <scope>NUCLEOTIDE SEQUENCE</scope>
</reference>
<protein>
    <recommendedName>
        <fullName evidence="4">Reverse transcriptase domain-containing protein</fullName>
    </recommendedName>
</protein>
<dbReference type="Proteomes" id="UP001151760">
    <property type="component" value="Unassembled WGS sequence"/>
</dbReference>
<proteinExistence type="predicted"/>
<accession>A0ABQ4YN98</accession>
<dbReference type="InterPro" id="IPR021109">
    <property type="entry name" value="Peptidase_aspartic_dom_sf"/>
</dbReference>
<organism evidence="2 3">
    <name type="scientific">Tanacetum coccineum</name>
    <dbReference type="NCBI Taxonomy" id="301880"/>
    <lineage>
        <taxon>Eukaryota</taxon>
        <taxon>Viridiplantae</taxon>
        <taxon>Streptophyta</taxon>
        <taxon>Embryophyta</taxon>
        <taxon>Tracheophyta</taxon>
        <taxon>Spermatophyta</taxon>
        <taxon>Magnoliopsida</taxon>
        <taxon>eudicotyledons</taxon>
        <taxon>Gunneridae</taxon>
        <taxon>Pentapetalae</taxon>
        <taxon>asterids</taxon>
        <taxon>campanulids</taxon>
        <taxon>Asterales</taxon>
        <taxon>Asteraceae</taxon>
        <taxon>Asteroideae</taxon>
        <taxon>Anthemideae</taxon>
        <taxon>Anthemidinae</taxon>
        <taxon>Tanacetum</taxon>
    </lineage>
</organism>
<dbReference type="CDD" id="cd00303">
    <property type="entry name" value="retropepsin_like"/>
    <property type="match status" value="1"/>
</dbReference>
<dbReference type="EMBL" id="BQNB010010509">
    <property type="protein sequence ID" value="GJS78228.1"/>
    <property type="molecule type" value="Genomic_DNA"/>
</dbReference>
<gene>
    <name evidence="2" type="ORF">Tco_0728109</name>
</gene>
<reference evidence="2" key="1">
    <citation type="journal article" date="2022" name="Int. J. Mol. Sci.">
        <title>Draft Genome of Tanacetum Coccineum: Genomic Comparison of Closely Related Tanacetum-Family Plants.</title>
        <authorList>
            <person name="Yamashiro T."/>
            <person name="Shiraishi A."/>
            <person name="Nakayama K."/>
            <person name="Satake H."/>
        </authorList>
    </citation>
    <scope>NUCLEOTIDE SEQUENCE</scope>
</reference>
<dbReference type="PANTHER" id="PTHR33067:SF9">
    <property type="entry name" value="RNA-DIRECTED DNA POLYMERASE"/>
    <property type="match status" value="1"/>
</dbReference>
<dbReference type="PANTHER" id="PTHR33067">
    <property type="entry name" value="RNA-DIRECTED DNA POLYMERASE-RELATED"/>
    <property type="match status" value="1"/>
</dbReference>
<name>A0ABQ4YN98_9ASTR</name>
<sequence length="549" mass="62371">MQEVIFFYKGLDVPTRQILDSKGVVPKMNAANAKKAIKEMVDHYQKCHNGKSTRCRSSDTSDGLVAIQAQLNNLDREIKKVNEKVYAAQHTTLNLEYRSPKEEDTEQLLQDSTKEIMEILLKNQGVSIKALEIQIGQMSKVLQERRSGSLPSSTETNPRDHVKSILTTVEAKTYSIRRIEPTQYVVSSLENNMQLSKPDQLIEPTNLKRLLNERSRMNDEIEASMNVHSSTIFEDTLSPKEKDPGSFTIPYSINNICFEKALADLGASVSVMPYSTFTNLGLSELAPTELIIELADRTIKRPKGLVENVLVGIGKFVFPIDFIVLDMLEDIKVPLILGRLFLYTSHAKINVFKRKIALRVGNDKIVFKSDNPTINIIKKVYVLGLREQMELDLEARLMGLTIKEGEVIDEPMVDIVKTRHDDEIIKGIDEYTSLCDNDRKIHINCAYNLQFSCMIGFEHVNSNFFPILSINVMSKKFYNSIMKNKIKYKGKNVVRAFMNAPIFVGNFSVVTDFAVVEIWMLTVIKTWEMLLMGNHFVGLRVLKQEGSMD</sequence>
<evidence type="ECO:0000313" key="3">
    <source>
        <dbReference type="Proteomes" id="UP001151760"/>
    </source>
</evidence>
<evidence type="ECO:0000256" key="1">
    <source>
        <dbReference type="SAM" id="Coils"/>
    </source>
</evidence>
<keyword evidence="1" id="KW-0175">Coiled coil</keyword>
<evidence type="ECO:0008006" key="4">
    <source>
        <dbReference type="Google" id="ProtNLM"/>
    </source>
</evidence>
<keyword evidence="3" id="KW-1185">Reference proteome</keyword>